<proteinExistence type="inferred from homology"/>
<dbReference type="GeneID" id="24107685"/>
<dbReference type="PROSITE" id="PS51192">
    <property type="entry name" value="HELICASE_ATP_BIND_1"/>
    <property type="match status" value="1"/>
</dbReference>
<feature type="domain" description="Helicase ATP-binding" evidence="16">
    <location>
        <begin position="316"/>
        <end position="500"/>
    </location>
</feature>
<dbReference type="CDD" id="cd17951">
    <property type="entry name" value="DEADc_DDX41"/>
    <property type="match status" value="1"/>
</dbReference>
<keyword evidence="7" id="KW-0347">Helicase</keyword>
<evidence type="ECO:0000313" key="19">
    <source>
        <dbReference type="Proteomes" id="UP000014071"/>
    </source>
</evidence>
<dbReference type="STRING" id="1305764.R9P114"/>
<evidence type="ECO:0000313" key="18">
    <source>
        <dbReference type="EMBL" id="GAC94819.1"/>
    </source>
</evidence>
<keyword evidence="5 13" id="KW-0863">Zinc-finger</keyword>
<keyword evidence="19" id="KW-1185">Reference proteome</keyword>
<gene>
    <name evidence="18" type="ORF">PHSY_002392</name>
</gene>
<evidence type="ECO:0000256" key="2">
    <source>
        <dbReference type="ARBA" id="ARBA00022664"/>
    </source>
</evidence>
<dbReference type="SMART" id="SM00490">
    <property type="entry name" value="HELICc"/>
    <property type="match status" value="1"/>
</dbReference>
<organism evidence="18 19">
    <name type="scientific">Pseudozyma hubeiensis (strain SY62)</name>
    <name type="common">Yeast</name>
    <dbReference type="NCBI Taxonomy" id="1305764"/>
    <lineage>
        <taxon>Eukaryota</taxon>
        <taxon>Fungi</taxon>
        <taxon>Dikarya</taxon>
        <taxon>Basidiomycota</taxon>
        <taxon>Ustilaginomycotina</taxon>
        <taxon>Ustilaginomycetes</taxon>
        <taxon>Ustilaginales</taxon>
        <taxon>Ustilaginaceae</taxon>
        <taxon>Pseudozyma</taxon>
    </lineage>
</organism>
<evidence type="ECO:0000256" key="6">
    <source>
        <dbReference type="ARBA" id="ARBA00022801"/>
    </source>
</evidence>
<keyword evidence="3" id="KW-0479">Metal-binding</keyword>
<reference evidence="19" key="1">
    <citation type="journal article" date="2013" name="Genome Announc.">
        <title>Draft genome sequence of the basidiomycetous yeast-like fungus Pseudozyma hubeiensis SY62, which produces an abundant amount of the biosurfactant mannosylerythritol lipids.</title>
        <authorList>
            <person name="Konishi M."/>
            <person name="Hatada Y."/>
            <person name="Horiuchi J."/>
        </authorList>
    </citation>
    <scope>NUCLEOTIDE SEQUENCE [LARGE SCALE GENOMIC DNA]</scope>
    <source>
        <strain evidence="19">SY62</strain>
    </source>
</reference>
<evidence type="ECO:0000256" key="4">
    <source>
        <dbReference type="ARBA" id="ARBA00022741"/>
    </source>
</evidence>
<feature type="compositionally biased region" description="Low complexity" evidence="14">
    <location>
        <begin position="60"/>
        <end position="79"/>
    </location>
</feature>
<feature type="compositionally biased region" description="Low complexity" evidence="14">
    <location>
        <begin position="140"/>
        <end position="162"/>
    </location>
</feature>
<sequence>MSSGDATRARSVHECARVCALSMRCRRPECTTSETFEGVVMKKRKEGEMSESKACSPLTTTIPALTMTPTASSSTSAAPEQRDVGAGSSMSAVQALKRRRMLQQAQDDSPHYSYSDEEDDGNASNVASSSIFVPLKQRRMQQLQQIQSRARGSPSSLSGSPSTKTTDDADDDEQDQQDRAAQRPQRSLLDEARLLREKKLAEEGEKTQAEIEAEEERKILEAHAARRKLASDMELAKGIQYTEPLATSWTAPSYIRNRSFEENEKLREKNHILTDGIDVPPVITNFRDMKVPDCVIDYLKTQKKIVKPSPIQMQGLPTAFSGRDMIGIAFTGSGKTLAFSLPIIMLSSEEERRLPFTRGEGPVGMIVCPSRELARQTYDSIKGIAEALEHGGYPQIGVLLCIGGISMSEQHHTMSKGFHIVVATPGRLQDMLTKKKFTLDCCKYLCLDEADRMIDMGFEEDVRNIMGFFKQQRQTLLFSATMPKKIQDFAEQSLIRPVIINVGRAGAASLDIIQEVEYVKQEAKMVYLLECLQKTAPPVIIFSDNKNEVDDIQEYLLLKGVEAVAIHGSKTQDEREYAIRAFKSGQKDVMVASGVASKGLDFNEIQHVINYTMPKEIEDYVHQIGRTGRSGKTGVATTFVNGMTQEQTLLDLKYLLMEAKQRIPPFLAAIEDPRAVMVGGKVASCPVCGGLGHSIRDCPKLEDNQRRQTAQFSRGDEGGY</sequence>
<dbReference type="EC" id="3.6.4.13" evidence="1"/>
<feature type="region of interest" description="Disordered" evidence="14">
    <location>
        <begin position="138"/>
        <end position="190"/>
    </location>
</feature>
<dbReference type="Pfam" id="PF00271">
    <property type="entry name" value="Helicase_C"/>
    <property type="match status" value="1"/>
</dbReference>
<dbReference type="GO" id="GO:0003723">
    <property type="term" value="F:RNA binding"/>
    <property type="evidence" value="ECO:0007669"/>
    <property type="project" value="UniProtKB-KW"/>
</dbReference>
<keyword evidence="6" id="KW-0378">Hydrolase</keyword>
<dbReference type="SUPFAM" id="SSF57756">
    <property type="entry name" value="Retrovirus zinc finger-like domains"/>
    <property type="match status" value="1"/>
</dbReference>
<feature type="region of interest" description="Disordered" evidence="14">
    <location>
        <begin position="60"/>
        <end position="125"/>
    </location>
</feature>
<dbReference type="RefSeq" id="XP_012188406.1">
    <property type="nucleotide sequence ID" value="XM_012333016.1"/>
</dbReference>
<evidence type="ECO:0000256" key="12">
    <source>
        <dbReference type="ARBA" id="ARBA00047984"/>
    </source>
</evidence>
<protein>
    <recommendedName>
        <fullName evidence="1">RNA helicase</fullName>
        <ecNumber evidence="1">3.6.4.13</ecNumber>
    </recommendedName>
</protein>
<evidence type="ECO:0000259" key="15">
    <source>
        <dbReference type="PROSITE" id="PS50158"/>
    </source>
</evidence>
<dbReference type="InterPro" id="IPR014001">
    <property type="entry name" value="Helicase_ATP-bd"/>
</dbReference>
<comment type="similarity">
    <text evidence="11">Belongs to the DEAD box helicase family. DDX41 subfamily.</text>
</comment>
<dbReference type="HOGENOM" id="CLU_003041_16_5_1"/>
<dbReference type="CDD" id="cd18787">
    <property type="entry name" value="SF2_C_DEAD"/>
    <property type="match status" value="1"/>
</dbReference>
<dbReference type="InterPro" id="IPR001878">
    <property type="entry name" value="Znf_CCHC"/>
</dbReference>
<dbReference type="InterPro" id="IPR036875">
    <property type="entry name" value="Znf_CCHC_sf"/>
</dbReference>
<evidence type="ECO:0000256" key="3">
    <source>
        <dbReference type="ARBA" id="ARBA00022723"/>
    </source>
</evidence>
<dbReference type="eggNOG" id="KOG0341">
    <property type="taxonomic scope" value="Eukaryota"/>
</dbReference>
<keyword evidence="8" id="KW-0862">Zinc</keyword>
<dbReference type="GO" id="GO:0000398">
    <property type="term" value="P:mRNA splicing, via spliceosome"/>
    <property type="evidence" value="ECO:0007669"/>
    <property type="project" value="InterPro"/>
</dbReference>
<evidence type="ECO:0000256" key="10">
    <source>
        <dbReference type="ARBA" id="ARBA00022884"/>
    </source>
</evidence>
<dbReference type="FunFam" id="3.40.50.300:FF:000657">
    <property type="entry name" value="Probable ATP-dependent RNA helicase DDX41"/>
    <property type="match status" value="1"/>
</dbReference>
<dbReference type="GO" id="GO:0005524">
    <property type="term" value="F:ATP binding"/>
    <property type="evidence" value="ECO:0007669"/>
    <property type="project" value="UniProtKB-KW"/>
</dbReference>
<evidence type="ECO:0000256" key="11">
    <source>
        <dbReference type="ARBA" id="ARBA00023594"/>
    </source>
</evidence>
<dbReference type="GO" id="GO:0003724">
    <property type="term" value="F:RNA helicase activity"/>
    <property type="evidence" value="ECO:0007669"/>
    <property type="project" value="UniProtKB-EC"/>
</dbReference>
<dbReference type="PROSITE" id="PS51194">
    <property type="entry name" value="HELICASE_CTER"/>
    <property type="match status" value="1"/>
</dbReference>
<name>R9P114_PSEHS</name>
<accession>R9P114</accession>
<evidence type="ECO:0000256" key="1">
    <source>
        <dbReference type="ARBA" id="ARBA00012552"/>
    </source>
</evidence>
<dbReference type="GO" id="GO:0005737">
    <property type="term" value="C:cytoplasm"/>
    <property type="evidence" value="ECO:0007669"/>
    <property type="project" value="UniProtKB-ARBA"/>
</dbReference>
<keyword evidence="2" id="KW-0507">mRNA processing</keyword>
<dbReference type="OrthoDB" id="196131at2759"/>
<evidence type="ECO:0000256" key="8">
    <source>
        <dbReference type="ARBA" id="ARBA00022833"/>
    </source>
</evidence>
<dbReference type="EMBL" id="DF238786">
    <property type="protein sequence ID" value="GAC94819.1"/>
    <property type="molecule type" value="Genomic_DNA"/>
</dbReference>
<dbReference type="InterPro" id="IPR027417">
    <property type="entry name" value="P-loop_NTPase"/>
</dbReference>
<dbReference type="AlphaFoldDB" id="R9P114"/>
<evidence type="ECO:0000256" key="14">
    <source>
        <dbReference type="SAM" id="MobiDB-lite"/>
    </source>
</evidence>
<dbReference type="GO" id="GO:0008270">
    <property type="term" value="F:zinc ion binding"/>
    <property type="evidence" value="ECO:0007669"/>
    <property type="project" value="UniProtKB-KW"/>
</dbReference>
<dbReference type="Pfam" id="PF00270">
    <property type="entry name" value="DEAD"/>
    <property type="match status" value="1"/>
</dbReference>
<keyword evidence="4" id="KW-0547">Nucleotide-binding</keyword>
<evidence type="ECO:0000259" key="16">
    <source>
        <dbReference type="PROSITE" id="PS51192"/>
    </source>
</evidence>
<evidence type="ECO:0000259" key="17">
    <source>
        <dbReference type="PROSITE" id="PS51194"/>
    </source>
</evidence>
<dbReference type="SMART" id="SM00487">
    <property type="entry name" value="DEXDc"/>
    <property type="match status" value="1"/>
</dbReference>
<dbReference type="Gene3D" id="3.40.50.300">
    <property type="entry name" value="P-loop containing nucleotide triphosphate hydrolases"/>
    <property type="match status" value="2"/>
</dbReference>
<dbReference type="Proteomes" id="UP000014071">
    <property type="component" value="Unassembled WGS sequence"/>
</dbReference>
<dbReference type="SUPFAM" id="SSF52540">
    <property type="entry name" value="P-loop containing nucleoside triphosphate hydrolases"/>
    <property type="match status" value="1"/>
</dbReference>
<dbReference type="InterPro" id="IPR001650">
    <property type="entry name" value="Helicase_C-like"/>
</dbReference>
<evidence type="ECO:0000256" key="9">
    <source>
        <dbReference type="ARBA" id="ARBA00022840"/>
    </source>
</evidence>
<feature type="domain" description="CCHC-type" evidence="15">
    <location>
        <begin position="685"/>
        <end position="700"/>
    </location>
</feature>
<dbReference type="InterPro" id="IPR011545">
    <property type="entry name" value="DEAD/DEAH_box_helicase_dom"/>
</dbReference>
<evidence type="ECO:0000256" key="5">
    <source>
        <dbReference type="ARBA" id="ARBA00022771"/>
    </source>
</evidence>
<evidence type="ECO:0000256" key="13">
    <source>
        <dbReference type="PROSITE-ProRule" id="PRU00047"/>
    </source>
</evidence>
<keyword evidence="9" id="KW-0067">ATP-binding</keyword>
<dbReference type="PANTHER" id="PTHR47958">
    <property type="entry name" value="ATP-DEPENDENT RNA HELICASE DBP3"/>
    <property type="match status" value="1"/>
</dbReference>
<keyword evidence="10" id="KW-0694">RNA-binding</keyword>
<dbReference type="InterPro" id="IPR044113">
    <property type="entry name" value="DEADc_DDX41"/>
</dbReference>
<dbReference type="PROSITE" id="PS50158">
    <property type="entry name" value="ZF_CCHC"/>
    <property type="match status" value="1"/>
</dbReference>
<comment type="catalytic activity">
    <reaction evidence="12">
        <text>ATP + H2O = ADP + phosphate + H(+)</text>
        <dbReference type="Rhea" id="RHEA:13065"/>
        <dbReference type="ChEBI" id="CHEBI:15377"/>
        <dbReference type="ChEBI" id="CHEBI:15378"/>
        <dbReference type="ChEBI" id="CHEBI:30616"/>
        <dbReference type="ChEBI" id="CHEBI:43474"/>
        <dbReference type="ChEBI" id="CHEBI:456216"/>
        <dbReference type="EC" id="3.6.4.13"/>
    </reaction>
</comment>
<evidence type="ECO:0000256" key="7">
    <source>
        <dbReference type="ARBA" id="ARBA00022806"/>
    </source>
</evidence>
<feature type="domain" description="Helicase C-terminal" evidence="17">
    <location>
        <begin position="511"/>
        <end position="674"/>
    </location>
</feature>
<dbReference type="GO" id="GO:0016787">
    <property type="term" value="F:hydrolase activity"/>
    <property type="evidence" value="ECO:0007669"/>
    <property type="project" value="UniProtKB-KW"/>
</dbReference>